<dbReference type="EnsemblBacteria" id="BAF99827">
    <property type="protein sequence ID" value="BAF99827"/>
    <property type="gene ID" value="MAE_00060"/>
</dbReference>
<sequence>MLGCTAFKLRRGIFSTNARTSSTQIWLNYHFWTTSYCSPFPKKKTLYLTTKITAVSAMAFFTLTHINHDRSNPIKLSRYLFLSRLSPW</sequence>
<accession>B0JFN4</accession>
<dbReference type="STRING" id="449447.MAE_00060"/>
<gene>
    <name evidence="1" type="ordered locus">MAE_00060</name>
</gene>
<keyword evidence="2" id="KW-1185">Reference proteome</keyword>
<evidence type="ECO:0000313" key="1">
    <source>
        <dbReference type="EMBL" id="BAF99827.1"/>
    </source>
</evidence>
<reference evidence="1 2" key="1">
    <citation type="journal article" date="2007" name="DNA Res.">
        <title>Complete genomic structure of the bloom-forming toxic cyanobacterium Microcystis aeruginosa NIES-843.</title>
        <authorList>
            <person name="Kaneko T."/>
            <person name="Nakajima N."/>
            <person name="Okamoto S."/>
            <person name="Suzuki I."/>
            <person name="Tanabe Y."/>
            <person name="Tamaoki M."/>
            <person name="Nakamura Y."/>
            <person name="Kasai F."/>
            <person name="Watanabe A."/>
            <person name="Kawashima K."/>
            <person name="Kishida Y."/>
            <person name="Ono A."/>
            <person name="Shimizu Y."/>
            <person name="Takahashi C."/>
            <person name="Minami C."/>
            <person name="Fujishiro T."/>
            <person name="Kohara M."/>
            <person name="Katoh M."/>
            <person name="Nakazaki N."/>
            <person name="Nakayama S."/>
            <person name="Yamada M."/>
            <person name="Tabata S."/>
            <person name="Watanabe M.M."/>
        </authorList>
    </citation>
    <scope>NUCLEOTIDE SEQUENCE [LARGE SCALE GENOMIC DNA]</scope>
    <source>
        <strain evidence="2">NIES-843 / IAM M-247</strain>
    </source>
</reference>
<protein>
    <submittedName>
        <fullName evidence="1">Uncharacterized protein</fullName>
    </submittedName>
</protein>
<evidence type="ECO:0000313" key="2">
    <source>
        <dbReference type="Proteomes" id="UP000001510"/>
    </source>
</evidence>
<name>B0JFN4_MICAN</name>
<dbReference type="AlphaFoldDB" id="B0JFN4"/>
<dbReference type="HOGENOM" id="CLU_2465579_0_0_3"/>
<proteinExistence type="predicted"/>
<dbReference type="KEGG" id="mar:MAE_00060"/>
<dbReference type="Proteomes" id="UP000001510">
    <property type="component" value="Chromosome"/>
</dbReference>
<dbReference type="EMBL" id="AP009552">
    <property type="protein sequence ID" value="BAF99827.1"/>
    <property type="molecule type" value="Genomic_DNA"/>
</dbReference>
<dbReference type="PaxDb" id="449447-MAE_00060"/>
<organism evidence="1 2">
    <name type="scientific">Microcystis aeruginosa (strain NIES-843 / IAM M-2473)</name>
    <dbReference type="NCBI Taxonomy" id="449447"/>
    <lineage>
        <taxon>Bacteria</taxon>
        <taxon>Bacillati</taxon>
        <taxon>Cyanobacteriota</taxon>
        <taxon>Cyanophyceae</taxon>
        <taxon>Oscillatoriophycideae</taxon>
        <taxon>Chroococcales</taxon>
        <taxon>Microcystaceae</taxon>
        <taxon>Microcystis</taxon>
    </lineage>
</organism>